<organism evidence="3 4">
    <name type="scientific">Puccinia sorghi</name>
    <dbReference type="NCBI Taxonomy" id="27349"/>
    <lineage>
        <taxon>Eukaryota</taxon>
        <taxon>Fungi</taxon>
        <taxon>Dikarya</taxon>
        <taxon>Basidiomycota</taxon>
        <taxon>Pucciniomycotina</taxon>
        <taxon>Pucciniomycetes</taxon>
        <taxon>Pucciniales</taxon>
        <taxon>Pucciniaceae</taxon>
        <taxon>Puccinia</taxon>
    </lineage>
</organism>
<accession>A0A0L6VKV8</accession>
<evidence type="ECO:0000313" key="3">
    <source>
        <dbReference type="EMBL" id="KNZ61388.1"/>
    </source>
</evidence>
<dbReference type="VEuPathDB" id="FungiDB:VP01_1407g2"/>
<evidence type="ECO:0000256" key="2">
    <source>
        <dbReference type="SAM" id="Phobius"/>
    </source>
</evidence>
<keyword evidence="4" id="KW-1185">Reference proteome</keyword>
<feature type="region of interest" description="Disordered" evidence="1">
    <location>
        <begin position="101"/>
        <end position="134"/>
    </location>
</feature>
<evidence type="ECO:0000256" key="1">
    <source>
        <dbReference type="SAM" id="MobiDB-lite"/>
    </source>
</evidence>
<comment type="caution">
    <text evidence="3">The sequence shown here is derived from an EMBL/GenBank/DDBJ whole genome shotgun (WGS) entry which is preliminary data.</text>
</comment>
<evidence type="ECO:0008006" key="5">
    <source>
        <dbReference type="Google" id="ProtNLM"/>
    </source>
</evidence>
<dbReference type="Proteomes" id="UP000037035">
    <property type="component" value="Unassembled WGS sequence"/>
</dbReference>
<evidence type="ECO:0000313" key="4">
    <source>
        <dbReference type="Proteomes" id="UP000037035"/>
    </source>
</evidence>
<sequence>MAKAFPLLVQPADQRIPQLCDAEQQEEDDSVRGVALTKPTDCIEGVLGSASPKTSLQIKAFVVLLLKFKCKTKHQPSNPENAANMSLLQPLQNPCRVTLFQNNTRPKKGGTSESTNKAQAEGKSKRKGKAINISSTSRAVKRKAQMVEKKKQAAELKQRIMEEEKSQQALWPRISQDKLEAIQLAIENMAVPSTVTWVPKLVGMSGNRSLKAAEWHILFCIYFPLVLVPLWFFGPQNHHCKFLLETTASLISITNLLSASS</sequence>
<dbReference type="EMBL" id="LAVV01004532">
    <property type="protein sequence ID" value="KNZ61388.1"/>
    <property type="molecule type" value="Genomic_DNA"/>
</dbReference>
<keyword evidence="2" id="KW-0472">Membrane</keyword>
<keyword evidence="2" id="KW-0812">Transmembrane</keyword>
<proteinExistence type="predicted"/>
<gene>
    <name evidence="3" type="ORF">VP01_1407g2</name>
</gene>
<feature type="transmembrane region" description="Helical" evidence="2">
    <location>
        <begin position="215"/>
        <end position="233"/>
    </location>
</feature>
<dbReference type="OrthoDB" id="3247418at2759"/>
<dbReference type="AlphaFoldDB" id="A0A0L6VKV8"/>
<reference evidence="3 4" key="1">
    <citation type="submission" date="2015-08" db="EMBL/GenBank/DDBJ databases">
        <title>Next Generation Sequencing and Analysis of the Genome of Puccinia sorghi L Schw, the Causal Agent of Maize Common Rust.</title>
        <authorList>
            <person name="Rochi L."/>
            <person name="Burguener G."/>
            <person name="Darino M."/>
            <person name="Turjanski A."/>
            <person name="Kreff E."/>
            <person name="Dieguez M.J."/>
            <person name="Sacco F."/>
        </authorList>
    </citation>
    <scope>NUCLEOTIDE SEQUENCE [LARGE SCALE GENOMIC DNA]</scope>
    <source>
        <strain evidence="3 4">RO10H11247</strain>
    </source>
</reference>
<name>A0A0L6VKV8_9BASI</name>
<protein>
    <recommendedName>
        <fullName evidence="5">No apical meristem-associated C-terminal domain-containing protein</fullName>
    </recommendedName>
</protein>
<keyword evidence="2" id="KW-1133">Transmembrane helix</keyword>